<sequence length="185" mass="20014">MSAMRLYRLAELTLPGLAVGFVAGVAAGGLAGFVGQPAGWALVSALTLAVPLALAGAGYTMLLINERVRLGGFAPAALYWLVAFPVARLLHEVLTRLVLTGEAGLPPDPLGFLAYQGIVSAGFAIGFLWLHERLAPRWWRRVSEHNPRAREVYLRYAEHARILYEAKERRKAARGGGVRKATSAR</sequence>
<accession>A0ABT2JKK3</accession>
<protein>
    <submittedName>
        <fullName evidence="2">Uncharacterized protein</fullName>
    </submittedName>
</protein>
<evidence type="ECO:0000313" key="2">
    <source>
        <dbReference type="EMBL" id="MCT2588064.1"/>
    </source>
</evidence>
<proteinExistence type="predicted"/>
<evidence type="ECO:0000256" key="1">
    <source>
        <dbReference type="SAM" id="Phobius"/>
    </source>
</evidence>
<feature type="transmembrane region" description="Helical" evidence="1">
    <location>
        <begin position="110"/>
        <end position="130"/>
    </location>
</feature>
<reference evidence="2 3" key="1">
    <citation type="submission" date="2021-02" db="EMBL/GenBank/DDBJ databases">
        <title>Actinophytocola xerophila sp. nov., isolated from soil of cotton cropping field.</title>
        <authorList>
            <person name="Huang R."/>
            <person name="Chen X."/>
            <person name="Ge X."/>
            <person name="Liu W."/>
        </authorList>
    </citation>
    <scope>NUCLEOTIDE SEQUENCE [LARGE SCALE GENOMIC DNA]</scope>
    <source>
        <strain evidence="2 3">S1-96</strain>
    </source>
</reference>
<name>A0ABT2JKK3_9PSEU</name>
<gene>
    <name evidence="2" type="ORF">JT362_33645</name>
</gene>
<keyword evidence="1" id="KW-1133">Transmembrane helix</keyword>
<keyword evidence="3" id="KW-1185">Reference proteome</keyword>
<keyword evidence="1" id="KW-0472">Membrane</keyword>
<comment type="caution">
    <text evidence="2">The sequence shown here is derived from an EMBL/GenBank/DDBJ whole genome shotgun (WGS) entry which is preliminary data.</text>
</comment>
<feature type="transmembrane region" description="Helical" evidence="1">
    <location>
        <begin position="70"/>
        <end position="90"/>
    </location>
</feature>
<feature type="transmembrane region" description="Helical" evidence="1">
    <location>
        <begin position="12"/>
        <end position="34"/>
    </location>
</feature>
<dbReference type="Proteomes" id="UP001156441">
    <property type="component" value="Unassembled WGS sequence"/>
</dbReference>
<organism evidence="2 3">
    <name type="scientific">Actinophytocola gossypii</name>
    <dbReference type="NCBI Taxonomy" id="2812003"/>
    <lineage>
        <taxon>Bacteria</taxon>
        <taxon>Bacillati</taxon>
        <taxon>Actinomycetota</taxon>
        <taxon>Actinomycetes</taxon>
        <taxon>Pseudonocardiales</taxon>
        <taxon>Pseudonocardiaceae</taxon>
    </lineage>
</organism>
<dbReference type="EMBL" id="JAFFZE010000032">
    <property type="protein sequence ID" value="MCT2588064.1"/>
    <property type="molecule type" value="Genomic_DNA"/>
</dbReference>
<evidence type="ECO:0000313" key="3">
    <source>
        <dbReference type="Proteomes" id="UP001156441"/>
    </source>
</evidence>
<feature type="transmembrane region" description="Helical" evidence="1">
    <location>
        <begin position="40"/>
        <end position="63"/>
    </location>
</feature>
<keyword evidence="1" id="KW-0812">Transmembrane</keyword>